<dbReference type="Pfam" id="PF10294">
    <property type="entry name" value="Methyltransf_16"/>
    <property type="match status" value="1"/>
</dbReference>
<keyword evidence="2" id="KW-1185">Reference proteome</keyword>
<dbReference type="Proteomes" id="UP000596063">
    <property type="component" value="Chromosome"/>
</dbReference>
<sequence>MDGTASDHPALRDIQIVNDILILKKRHKLIRRMQRKLDEPEIHGYQVWGSSYLIMDYLKQHPPGKNAKVTEIGSGWGILGIFCAHHFGAKVTAVDADSHVFPYLEAHALLNDVKIKGQVAKYQDLTKKDFRGQSLVLGGDICFWDNLVDPLYQAVKTAVNAGVKQIIIADPGRSPFHKLAKRCCKQFNAEHLDWSVSEPKTIHGELLIVRGGK</sequence>
<dbReference type="KEGG" id="snan:I6N98_15505"/>
<name>A0A7T4QZQ3_9GAMM</name>
<proteinExistence type="predicted"/>
<dbReference type="GO" id="GO:0008168">
    <property type="term" value="F:methyltransferase activity"/>
    <property type="evidence" value="ECO:0007669"/>
    <property type="project" value="UniProtKB-KW"/>
</dbReference>
<dbReference type="InterPro" id="IPR029063">
    <property type="entry name" value="SAM-dependent_MTases_sf"/>
</dbReference>
<dbReference type="PANTHER" id="PTHR14614">
    <property type="entry name" value="HEPATOCELLULAR CARCINOMA-ASSOCIATED ANTIGEN"/>
    <property type="match status" value="1"/>
</dbReference>
<protein>
    <submittedName>
        <fullName evidence="1">Methyltransferase</fullName>
    </submittedName>
</protein>
<dbReference type="Gene3D" id="3.40.50.150">
    <property type="entry name" value="Vaccinia Virus protein VP39"/>
    <property type="match status" value="1"/>
</dbReference>
<evidence type="ECO:0000313" key="2">
    <source>
        <dbReference type="Proteomes" id="UP000596063"/>
    </source>
</evidence>
<accession>A0A7T4QZQ3</accession>
<keyword evidence="1" id="KW-0489">Methyltransferase</keyword>
<dbReference type="RefSeq" id="WP_198569229.1">
    <property type="nucleotide sequence ID" value="NZ_CP066167.1"/>
</dbReference>
<reference evidence="1 2" key="1">
    <citation type="submission" date="2020-12" db="EMBL/GenBank/DDBJ databases">
        <authorList>
            <person name="Shan Y."/>
        </authorList>
    </citation>
    <scope>NUCLEOTIDE SEQUENCE [LARGE SCALE GENOMIC DNA]</scope>
    <source>
        <strain evidence="2">csc3.9</strain>
    </source>
</reference>
<dbReference type="SUPFAM" id="SSF53335">
    <property type="entry name" value="S-adenosyl-L-methionine-dependent methyltransferases"/>
    <property type="match status" value="1"/>
</dbReference>
<evidence type="ECO:0000313" key="1">
    <source>
        <dbReference type="EMBL" id="QQD17730.1"/>
    </source>
</evidence>
<dbReference type="GO" id="GO:0032259">
    <property type="term" value="P:methylation"/>
    <property type="evidence" value="ECO:0007669"/>
    <property type="project" value="UniProtKB-KW"/>
</dbReference>
<dbReference type="InterPro" id="IPR019410">
    <property type="entry name" value="Methyltransf_16"/>
</dbReference>
<dbReference type="PANTHER" id="PTHR14614:SF132">
    <property type="entry name" value="PROTEIN-LYSINE METHYLTRANSFERASE C42C1.13"/>
    <property type="match status" value="1"/>
</dbReference>
<dbReference type="AlphaFoldDB" id="A0A7T4QZQ3"/>
<organism evidence="1 2">
    <name type="scientific">Spongiibacter nanhainus</name>
    <dbReference type="NCBI Taxonomy" id="2794344"/>
    <lineage>
        <taxon>Bacteria</taxon>
        <taxon>Pseudomonadati</taxon>
        <taxon>Pseudomonadota</taxon>
        <taxon>Gammaproteobacteria</taxon>
        <taxon>Cellvibrionales</taxon>
        <taxon>Spongiibacteraceae</taxon>
        <taxon>Spongiibacter</taxon>
    </lineage>
</organism>
<keyword evidence="1" id="KW-0808">Transferase</keyword>
<gene>
    <name evidence="1" type="ORF">I6N98_15505</name>
</gene>
<dbReference type="EMBL" id="CP066167">
    <property type="protein sequence ID" value="QQD17730.1"/>
    <property type="molecule type" value="Genomic_DNA"/>
</dbReference>